<dbReference type="InterPro" id="IPR036638">
    <property type="entry name" value="HLH_DNA-bd_sf"/>
</dbReference>
<dbReference type="Pfam" id="PF23175">
    <property type="entry name" value="bHLH_STRA8"/>
    <property type="match status" value="1"/>
</dbReference>
<accession>A0A6I9YQR4</accession>
<dbReference type="GO" id="GO:0051321">
    <property type="term" value="P:meiotic cell cycle"/>
    <property type="evidence" value="ECO:0007669"/>
    <property type="project" value="InterPro"/>
</dbReference>
<organism evidence="3 4">
    <name type="scientific">Thamnophis sirtalis</name>
    <dbReference type="NCBI Taxonomy" id="35019"/>
    <lineage>
        <taxon>Eukaryota</taxon>
        <taxon>Metazoa</taxon>
        <taxon>Chordata</taxon>
        <taxon>Craniata</taxon>
        <taxon>Vertebrata</taxon>
        <taxon>Euteleostomi</taxon>
        <taxon>Lepidosauria</taxon>
        <taxon>Squamata</taxon>
        <taxon>Bifurcata</taxon>
        <taxon>Unidentata</taxon>
        <taxon>Episquamata</taxon>
        <taxon>Toxicofera</taxon>
        <taxon>Serpentes</taxon>
        <taxon>Colubroidea</taxon>
        <taxon>Colubridae</taxon>
        <taxon>Natricinae</taxon>
        <taxon>Thamnophis</taxon>
    </lineage>
</organism>
<dbReference type="GO" id="GO:0048477">
    <property type="term" value="P:oogenesis"/>
    <property type="evidence" value="ECO:0007669"/>
    <property type="project" value="TreeGrafter"/>
</dbReference>
<dbReference type="GO" id="GO:0090427">
    <property type="term" value="P:activation of meiosis"/>
    <property type="evidence" value="ECO:0007669"/>
    <property type="project" value="TreeGrafter"/>
</dbReference>
<dbReference type="Proteomes" id="UP000504617">
    <property type="component" value="Unplaced"/>
</dbReference>
<gene>
    <name evidence="4" type="primary">STRA8</name>
</gene>
<evidence type="ECO:0000313" key="4">
    <source>
        <dbReference type="RefSeq" id="XP_013925990.1"/>
    </source>
</evidence>
<feature type="domain" description="STRA8 bHLH" evidence="2">
    <location>
        <begin position="25"/>
        <end position="103"/>
    </location>
</feature>
<dbReference type="GO" id="GO:0071300">
    <property type="term" value="P:cellular response to retinoic acid"/>
    <property type="evidence" value="ECO:0007669"/>
    <property type="project" value="InterPro"/>
</dbReference>
<proteinExistence type="predicted"/>
<name>A0A6I9YQR4_9SAUR</name>
<dbReference type="CTD" id="346673"/>
<evidence type="ECO:0000313" key="3">
    <source>
        <dbReference type="Proteomes" id="UP000504617"/>
    </source>
</evidence>
<dbReference type="InterPro" id="IPR033537">
    <property type="entry name" value="Stra8"/>
</dbReference>
<sequence length="401" mass="45642">MSSGIIFQLLMEIPGDFSSPYARVTPKYHTRLQSIEPQVGKRRLSQARHRATLTGLFNNLRETVFSQQENSVSKSQVLCQAKNYIQELEKTLENLLKMKEVLNLEDGNPSSLEDVKEEYVKMYFNNHSIIHSSDVLSPNGTTVWYVIQEHEKPIVEEDVNQRLTQSSTTSSPDLMEFERYLYFYKQTVDLLVDNAVVSPEEVMLPVVSTAVSHLWQGLPEDRKDSVLQYCSQRQNFISEFKTASQEPACTDESSVRDSGTNSQEASGSVASTPEEILFEDAFDVATSFLDRNETQEISSQRLAFSSTQLIGNLSIDYFVCSSAFTVCASDSQEDNHRLYLQIISFLKNLFFASTQPSQVTVMKSRRSIKSEMACKLKQEEILQLDYETVMLRCTETFDDDV</sequence>
<feature type="region of interest" description="Disordered" evidence="1">
    <location>
        <begin position="248"/>
        <end position="270"/>
    </location>
</feature>
<dbReference type="OrthoDB" id="10043438at2759"/>
<dbReference type="Gene3D" id="4.10.280.10">
    <property type="entry name" value="Helix-loop-helix DNA-binding domain"/>
    <property type="match status" value="1"/>
</dbReference>
<dbReference type="SUPFAM" id="SSF47459">
    <property type="entry name" value="HLH, helix-loop-helix DNA-binding domain"/>
    <property type="match status" value="1"/>
</dbReference>
<dbReference type="GeneID" id="106552286"/>
<dbReference type="GO" id="GO:0005634">
    <property type="term" value="C:nucleus"/>
    <property type="evidence" value="ECO:0007669"/>
    <property type="project" value="TreeGrafter"/>
</dbReference>
<reference evidence="4" key="1">
    <citation type="submission" date="2025-08" db="UniProtKB">
        <authorList>
            <consortium name="RefSeq"/>
        </authorList>
    </citation>
    <scope>IDENTIFICATION</scope>
    <source>
        <tissue evidence="4">Skeletal muscle</tissue>
    </source>
</reference>
<dbReference type="InterPro" id="IPR057021">
    <property type="entry name" value="bHLH_STRA8"/>
</dbReference>
<keyword evidence="3" id="KW-1185">Reference proteome</keyword>
<dbReference type="AlphaFoldDB" id="A0A6I9YQR4"/>
<dbReference type="GO" id="GO:0046983">
    <property type="term" value="F:protein dimerization activity"/>
    <property type="evidence" value="ECO:0007669"/>
    <property type="project" value="InterPro"/>
</dbReference>
<dbReference type="PANTHER" id="PTHR35254">
    <property type="entry name" value="STIMULATED BY RETINOIC ACID GENE 8 PROTEIN HOMOLOG"/>
    <property type="match status" value="1"/>
</dbReference>
<dbReference type="RefSeq" id="XP_013925990.1">
    <property type="nucleotide sequence ID" value="XM_014070515.1"/>
</dbReference>
<dbReference type="KEGG" id="tsr:106552286"/>
<dbReference type="GO" id="GO:0007283">
    <property type="term" value="P:spermatogenesis"/>
    <property type="evidence" value="ECO:0007669"/>
    <property type="project" value="TreeGrafter"/>
</dbReference>
<evidence type="ECO:0000256" key="1">
    <source>
        <dbReference type="SAM" id="MobiDB-lite"/>
    </source>
</evidence>
<protein>
    <submittedName>
        <fullName evidence="4">Stimulated by retinoic acid gene 8 protein homolog</fullName>
    </submittedName>
</protein>
<dbReference type="PANTHER" id="PTHR35254:SF1">
    <property type="entry name" value="STIMULATED BY RETINOIC ACID GENE 8 PROTEIN HOMOLOG"/>
    <property type="match status" value="1"/>
</dbReference>
<feature type="compositionally biased region" description="Polar residues" evidence="1">
    <location>
        <begin position="256"/>
        <end position="270"/>
    </location>
</feature>
<evidence type="ECO:0000259" key="2">
    <source>
        <dbReference type="Pfam" id="PF23175"/>
    </source>
</evidence>